<gene>
    <name evidence="1" type="ORF">HNR73_007732</name>
</gene>
<accession>A0A841FYL2</accession>
<comment type="caution">
    <text evidence="1">The sequence shown here is derived from an EMBL/GenBank/DDBJ whole genome shotgun (WGS) entry which is preliminary data.</text>
</comment>
<keyword evidence="2" id="KW-1185">Reference proteome</keyword>
<dbReference type="AlphaFoldDB" id="A0A841FYL2"/>
<evidence type="ECO:0000313" key="1">
    <source>
        <dbReference type="EMBL" id="MBB6039833.1"/>
    </source>
</evidence>
<protein>
    <recommendedName>
        <fullName evidence="3">SMI1/KNR4 family protein</fullName>
    </recommendedName>
</protein>
<organism evidence="1 2">
    <name type="scientific">Phytomonospora endophytica</name>
    <dbReference type="NCBI Taxonomy" id="714109"/>
    <lineage>
        <taxon>Bacteria</taxon>
        <taxon>Bacillati</taxon>
        <taxon>Actinomycetota</taxon>
        <taxon>Actinomycetes</taxon>
        <taxon>Micromonosporales</taxon>
        <taxon>Micromonosporaceae</taxon>
        <taxon>Phytomonospora</taxon>
    </lineage>
</organism>
<sequence length="222" mass="24622">MDFARALSSVADGDRATAWTFLRDYADWCGRPLTADDGLTSDPALPAALREAYALLGRRDDLTANQDRLLAPGDLRTDGEFVVFREENQWVCEWGFRRETGDDPAVLMRTDTADPAGRGWEPFIGRLSHAVVDMVLSETLLLDDECTAMGELADGDADRLRETFPALRFPAYEGVDATWHGADGVILRLDGDSHALVRASDREVLDAAIERVDAEWTYVDEL</sequence>
<dbReference type="RefSeq" id="WP_184792911.1">
    <property type="nucleotide sequence ID" value="NZ_BONT01000086.1"/>
</dbReference>
<reference evidence="1 2" key="1">
    <citation type="submission" date="2020-08" db="EMBL/GenBank/DDBJ databases">
        <title>Genomic Encyclopedia of Type Strains, Phase IV (KMG-IV): sequencing the most valuable type-strain genomes for metagenomic binning, comparative biology and taxonomic classification.</title>
        <authorList>
            <person name="Goeker M."/>
        </authorList>
    </citation>
    <scope>NUCLEOTIDE SEQUENCE [LARGE SCALE GENOMIC DNA]</scope>
    <source>
        <strain evidence="1 2">YIM 65646</strain>
    </source>
</reference>
<name>A0A841FYL2_9ACTN</name>
<proteinExistence type="predicted"/>
<dbReference type="Proteomes" id="UP000548476">
    <property type="component" value="Unassembled WGS sequence"/>
</dbReference>
<evidence type="ECO:0000313" key="2">
    <source>
        <dbReference type="Proteomes" id="UP000548476"/>
    </source>
</evidence>
<dbReference type="EMBL" id="JACHGT010000026">
    <property type="protein sequence ID" value="MBB6039833.1"/>
    <property type="molecule type" value="Genomic_DNA"/>
</dbReference>
<evidence type="ECO:0008006" key="3">
    <source>
        <dbReference type="Google" id="ProtNLM"/>
    </source>
</evidence>